<dbReference type="AlphaFoldDB" id="A0A4R7I2H8"/>
<feature type="domain" description="VOC" evidence="2">
    <location>
        <begin position="6"/>
        <end position="149"/>
    </location>
</feature>
<evidence type="ECO:0000313" key="3">
    <source>
        <dbReference type="EMBL" id="TDT17354.1"/>
    </source>
</evidence>
<keyword evidence="3" id="KW-0456">Lyase</keyword>
<dbReference type="Gene3D" id="3.10.180.10">
    <property type="entry name" value="2,3-Dihydroxybiphenyl 1,2-Dioxygenase, domain 1"/>
    <property type="match status" value="1"/>
</dbReference>
<feature type="region of interest" description="Disordered" evidence="1">
    <location>
        <begin position="70"/>
        <end position="91"/>
    </location>
</feature>
<keyword evidence="4" id="KW-1185">Reference proteome</keyword>
<evidence type="ECO:0000313" key="4">
    <source>
        <dbReference type="Proteomes" id="UP000294558"/>
    </source>
</evidence>
<dbReference type="Proteomes" id="UP000294558">
    <property type="component" value="Unassembled WGS sequence"/>
</dbReference>
<organism evidence="3 4">
    <name type="scientific">Ilumatobacter fluminis</name>
    <dbReference type="NCBI Taxonomy" id="467091"/>
    <lineage>
        <taxon>Bacteria</taxon>
        <taxon>Bacillati</taxon>
        <taxon>Actinomycetota</taxon>
        <taxon>Acidimicrobiia</taxon>
        <taxon>Acidimicrobiales</taxon>
        <taxon>Ilumatobacteraceae</taxon>
        <taxon>Ilumatobacter</taxon>
    </lineage>
</organism>
<dbReference type="SUPFAM" id="SSF54593">
    <property type="entry name" value="Glyoxalase/Bleomycin resistance protein/Dihydroxybiphenyl dioxygenase"/>
    <property type="match status" value="1"/>
</dbReference>
<dbReference type="GO" id="GO:0051213">
    <property type="term" value="F:dioxygenase activity"/>
    <property type="evidence" value="ECO:0007669"/>
    <property type="project" value="UniProtKB-KW"/>
</dbReference>
<keyword evidence="3" id="KW-0560">Oxidoreductase</keyword>
<dbReference type="RefSeq" id="WP_133869650.1">
    <property type="nucleotide sequence ID" value="NZ_JAVJPS010000010.1"/>
</dbReference>
<evidence type="ECO:0000259" key="2">
    <source>
        <dbReference type="PROSITE" id="PS51819"/>
    </source>
</evidence>
<dbReference type="OrthoDB" id="9793039at2"/>
<comment type="caution">
    <text evidence="3">The sequence shown here is derived from an EMBL/GenBank/DDBJ whole genome shotgun (WGS) entry which is preliminary data.</text>
</comment>
<proteinExistence type="predicted"/>
<keyword evidence="3" id="KW-0223">Dioxygenase</keyword>
<dbReference type="EMBL" id="SOAU01000001">
    <property type="protein sequence ID" value="TDT17354.1"/>
    <property type="molecule type" value="Genomic_DNA"/>
</dbReference>
<dbReference type="Pfam" id="PF18029">
    <property type="entry name" value="Glyoxalase_6"/>
    <property type="match status" value="1"/>
</dbReference>
<name>A0A4R7I2H8_9ACTN</name>
<accession>A0A4R7I2H8</accession>
<protein>
    <submittedName>
        <fullName evidence="3">Catechol 2,3-dioxygenase-like lactoylglutathione lyase family enzyme</fullName>
    </submittedName>
</protein>
<dbReference type="InterPro" id="IPR041581">
    <property type="entry name" value="Glyoxalase_6"/>
</dbReference>
<dbReference type="PROSITE" id="PS51819">
    <property type="entry name" value="VOC"/>
    <property type="match status" value="1"/>
</dbReference>
<dbReference type="GO" id="GO:0016829">
    <property type="term" value="F:lyase activity"/>
    <property type="evidence" value="ECO:0007669"/>
    <property type="project" value="UniProtKB-KW"/>
</dbReference>
<dbReference type="InterPro" id="IPR037523">
    <property type="entry name" value="VOC_core"/>
</dbReference>
<dbReference type="InterPro" id="IPR029068">
    <property type="entry name" value="Glyas_Bleomycin-R_OHBP_Dase"/>
</dbReference>
<reference evidence="3 4" key="1">
    <citation type="submission" date="2019-03" db="EMBL/GenBank/DDBJ databases">
        <title>Sequencing the genomes of 1000 actinobacteria strains.</title>
        <authorList>
            <person name="Klenk H.-P."/>
        </authorList>
    </citation>
    <scope>NUCLEOTIDE SEQUENCE [LARGE SCALE GENOMIC DNA]</scope>
    <source>
        <strain evidence="3 4">DSM 18936</strain>
    </source>
</reference>
<gene>
    <name evidence="3" type="ORF">BDK89_2962</name>
</gene>
<evidence type="ECO:0000256" key="1">
    <source>
        <dbReference type="SAM" id="MobiDB-lite"/>
    </source>
</evidence>
<sequence length="163" mass="18250">MSYPNTLIFVDFPSADPEATAEFYEAVFGWEVEGRPAGVFHRIVPGQNFQLDDGSQGPTGNLHMGIHNTANARPYPDPEGAEPREPATNGRTTRVWILVSDDDSIDRILGEAVKRGAKELWRDHYWAEFNGFNAAFEDPWGNTFVLWVKGGDDPQIPEGWTNE</sequence>